<accession>A0A504TWD3</accession>
<evidence type="ECO:0000313" key="2">
    <source>
        <dbReference type="Proteomes" id="UP000316429"/>
    </source>
</evidence>
<dbReference type="RefSeq" id="WP_140829516.1">
    <property type="nucleotide sequence ID" value="NZ_VFYP01000002.1"/>
</dbReference>
<sequence length="119" mass="13229">MAHIDNADGQGQLLIGDRLSPMTYHVSVEKKDSTLVARVELQAPRDWLIKQGFKRRATLVLGSGDRVEVTHDGQIDVSDSLSIVLKVKDLVYRESENLLEAFPELAARQSGTNKNSIEQ</sequence>
<organism evidence="1 2">
    <name type="scientific">Rhizobium glycinendophyticum</name>
    <dbReference type="NCBI Taxonomy" id="2589807"/>
    <lineage>
        <taxon>Bacteria</taxon>
        <taxon>Pseudomonadati</taxon>
        <taxon>Pseudomonadota</taxon>
        <taxon>Alphaproteobacteria</taxon>
        <taxon>Hyphomicrobiales</taxon>
        <taxon>Rhizobiaceae</taxon>
        <taxon>Rhizobium/Agrobacterium group</taxon>
        <taxon>Rhizobium</taxon>
    </lineage>
</organism>
<evidence type="ECO:0000313" key="1">
    <source>
        <dbReference type="EMBL" id="TPP07038.1"/>
    </source>
</evidence>
<comment type="caution">
    <text evidence="1">The sequence shown here is derived from an EMBL/GenBank/DDBJ whole genome shotgun (WGS) entry which is preliminary data.</text>
</comment>
<name>A0A504TWD3_9HYPH</name>
<dbReference type="AlphaFoldDB" id="A0A504TWD3"/>
<proteinExistence type="predicted"/>
<dbReference type="Proteomes" id="UP000316429">
    <property type="component" value="Unassembled WGS sequence"/>
</dbReference>
<dbReference type="OrthoDB" id="8366098at2"/>
<gene>
    <name evidence="1" type="ORF">FJQ55_15365</name>
</gene>
<reference evidence="1 2" key="1">
    <citation type="submission" date="2019-06" db="EMBL/GenBank/DDBJ databases">
        <title>Rhizobium sp. CL12 isolated from roots of soybean.</title>
        <authorList>
            <person name="Wang C."/>
        </authorList>
    </citation>
    <scope>NUCLEOTIDE SEQUENCE [LARGE SCALE GENOMIC DNA]</scope>
    <source>
        <strain evidence="1 2">CL12</strain>
    </source>
</reference>
<dbReference type="EMBL" id="VFYP01000002">
    <property type="protein sequence ID" value="TPP07038.1"/>
    <property type="molecule type" value="Genomic_DNA"/>
</dbReference>
<protein>
    <submittedName>
        <fullName evidence="1">Uncharacterized protein</fullName>
    </submittedName>
</protein>
<keyword evidence="2" id="KW-1185">Reference proteome</keyword>